<sequence>MSLTWANVRSLAIFFGPILLPKVIAYYQSVRRAQQLNREPIIPLPRNVLAGLILLSATALLLLVRATPFFGPENVFVTTQSRLQIPVDVLFNRLALVRPNNALTQYDEALRARFVNIESRLLYLQYGPEVLAECPFCRSDDPTSYFYYALPALLTPHVANLLALAAATSRPLSASHGSLWRNKATLVAVALAATDIYLVQSYDARSNATALRLGELDNFHWHARSLRFVALALLDAGLAGLLFLSSTNRLFGRPPSRAARLHEANRAVAIVRSKLAALGIMRNTSVRDDALRAQSAAYWSHEVRLMGEVMEEREVVEGINDAIGSGRINVQAIQKDAEEYAAGVLGVHMEVAEETPQEAPVTVVG</sequence>
<dbReference type="PANTHER" id="PTHR39470">
    <property type="entry name" value="CHROMOSOME 10, WHOLE GENOME SHOTGUN SEQUENCE"/>
    <property type="match status" value="1"/>
</dbReference>
<dbReference type="AlphaFoldDB" id="A0A8K0X6W4"/>
<dbReference type="EMBL" id="JAGPXD010000002">
    <property type="protein sequence ID" value="KAH7367321.1"/>
    <property type="molecule type" value="Genomic_DNA"/>
</dbReference>
<evidence type="ECO:0000256" key="1">
    <source>
        <dbReference type="SAM" id="Phobius"/>
    </source>
</evidence>
<keyword evidence="1" id="KW-0472">Membrane</keyword>
<gene>
    <name evidence="2" type="ORF">B0T11DRAFT_336723</name>
</gene>
<comment type="caution">
    <text evidence="2">The sequence shown here is derived from an EMBL/GenBank/DDBJ whole genome shotgun (WGS) entry which is preliminary data.</text>
</comment>
<protein>
    <submittedName>
        <fullName evidence="2">Uncharacterized protein</fullName>
    </submittedName>
</protein>
<feature type="transmembrane region" description="Helical" evidence="1">
    <location>
        <begin position="48"/>
        <end position="66"/>
    </location>
</feature>
<keyword evidence="1" id="KW-1133">Transmembrane helix</keyword>
<reference evidence="2" key="1">
    <citation type="journal article" date="2021" name="Nat. Commun.">
        <title>Genetic determinants of endophytism in the Arabidopsis root mycobiome.</title>
        <authorList>
            <person name="Mesny F."/>
            <person name="Miyauchi S."/>
            <person name="Thiergart T."/>
            <person name="Pickel B."/>
            <person name="Atanasova L."/>
            <person name="Karlsson M."/>
            <person name="Huettel B."/>
            <person name="Barry K.W."/>
            <person name="Haridas S."/>
            <person name="Chen C."/>
            <person name="Bauer D."/>
            <person name="Andreopoulos W."/>
            <person name="Pangilinan J."/>
            <person name="LaButti K."/>
            <person name="Riley R."/>
            <person name="Lipzen A."/>
            <person name="Clum A."/>
            <person name="Drula E."/>
            <person name="Henrissat B."/>
            <person name="Kohler A."/>
            <person name="Grigoriev I.V."/>
            <person name="Martin F.M."/>
            <person name="Hacquard S."/>
        </authorList>
    </citation>
    <scope>NUCLEOTIDE SEQUENCE</scope>
    <source>
        <strain evidence="2">MPI-CAGE-AT-0016</strain>
    </source>
</reference>
<proteinExistence type="predicted"/>
<dbReference type="PANTHER" id="PTHR39470:SF1">
    <property type="entry name" value="CHORISMATE SYNTHASE PROTEIN"/>
    <property type="match status" value="1"/>
</dbReference>
<feature type="transmembrane region" description="Helical" evidence="1">
    <location>
        <begin position="6"/>
        <end position="27"/>
    </location>
</feature>
<name>A0A8K0X6W4_9PEZI</name>
<keyword evidence="1" id="KW-0812">Transmembrane</keyword>
<evidence type="ECO:0000313" key="2">
    <source>
        <dbReference type="EMBL" id="KAH7367321.1"/>
    </source>
</evidence>
<organism evidence="2 3">
    <name type="scientific">Plectosphaerella cucumerina</name>
    <dbReference type="NCBI Taxonomy" id="40658"/>
    <lineage>
        <taxon>Eukaryota</taxon>
        <taxon>Fungi</taxon>
        <taxon>Dikarya</taxon>
        <taxon>Ascomycota</taxon>
        <taxon>Pezizomycotina</taxon>
        <taxon>Sordariomycetes</taxon>
        <taxon>Hypocreomycetidae</taxon>
        <taxon>Glomerellales</taxon>
        <taxon>Plectosphaerellaceae</taxon>
        <taxon>Plectosphaerella</taxon>
    </lineage>
</organism>
<dbReference type="Proteomes" id="UP000813385">
    <property type="component" value="Unassembled WGS sequence"/>
</dbReference>
<keyword evidence="3" id="KW-1185">Reference proteome</keyword>
<evidence type="ECO:0000313" key="3">
    <source>
        <dbReference type="Proteomes" id="UP000813385"/>
    </source>
</evidence>
<accession>A0A8K0X6W4</accession>
<dbReference type="OrthoDB" id="4218123at2759"/>